<evidence type="ECO:0000313" key="8">
    <source>
        <dbReference type="EMBL" id="KYB28089.1"/>
    </source>
</evidence>
<dbReference type="FunFam" id="3.40.50.1820:FF:000057">
    <property type="entry name" value="Lipase"/>
    <property type="match status" value="1"/>
</dbReference>
<dbReference type="eggNOG" id="KOG2624">
    <property type="taxonomic scope" value="Eukaryota"/>
</dbReference>
<keyword evidence="4" id="KW-0442">Lipid degradation</keyword>
<evidence type="ECO:0000313" key="9">
    <source>
        <dbReference type="Proteomes" id="UP000007266"/>
    </source>
</evidence>
<keyword evidence="3" id="KW-0378">Hydrolase</keyword>
<feature type="domain" description="Partial AB-hydrolase lipase" evidence="7">
    <location>
        <begin position="33"/>
        <end position="92"/>
    </location>
</feature>
<reference evidence="8 9" key="1">
    <citation type="journal article" date="2008" name="Nature">
        <title>The genome of the model beetle and pest Tribolium castaneum.</title>
        <authorList>
            <consortium name="Tribolium Genome Sequencing Consortium"/>
            <person name="Richards S."/>
            <person name="Gibbs R.A."/>
            <person name="Weinstock G.M."/>
            <person name="Brown S.J."/>
            <person name="Denell R."/>
            <person name="Beeman R.W."/>
            <person name="Gibbs R."/>
            <person name="Beeman R.W."/>
            <person name="Brown S.J."/>
            <person name="Bucher G."/>
            <person name="Friedrich M."/>
            <person name="Grimmelikhuijzen C.J."/>
            <person name="Klingler M."/>
            <person name="Lorenzen M."/>
            <person name="Richards S."/>
            <person name="Roth S."/>
            <person name="Schroder R."/>
            <person name="Tautz D."/>
            <person name="Zdobnov E.M."/>
            <person name="Muzny D."/>
            <person name="Gibbs R.A."/>
            <person name="Weinstock G.M."/>
            <person name="Attaway T."/>
            <person name="Bell S."/>
            <person name="Buhay C.J."/>
            <person name="Chandrabose M.N."/>
            <person name="Chavez D."/>
            <person name="Clerk-Blankenburg K.P."/>
            <person name="Cree A."/>
            <person name="Dao M."/>
            <person name="Davis C."/>
            <person name="Chacko J."/>
            <person name="Dinh H."/>
            <person name="Dugan-Rocha S."/>
            <person name="Fowler G."/>
            <person name="Garner T.T."/>
            <person name="Garnes J."/>
            <person name="Gnirke A."/>
            <person name="Hawes A."/>
            <person name="Hernandez J."/>
            <person name="Hines S."/>
            <person name="Holder M."/>
            <person name="Hume J."/>
            <person name="Jhangiani S.N."/>
            <person name="Joshi V."/>
            <person name="Khan Z.M."/>
            <person name="Jackson L."/>
            <person name="Kovar C."/>
            <person name="Kowis A."/>
            <person name="Lee S."/>
            <person name="Lewis L.R."/>
            <person name="Margolis J."/>
            <person name="Morgan M."/>
            <person name="Nazareth L.V."/>
            <person name="Nguyen N."/>
            <person name="Okwuonu G."/>
            <person name="Parker D."/>
            <person name="Richards S."/>
            <person name="Ruiz S.J."/>
            <person name="Santibanez J."/>
            <person name="Savard J."/>
            <person name="Scherer S.E."/>
            <person name="Schneider B."/>
            <person name="Sodergren E."/>
            <person name="Tautz D."/>
            <person name="Vattahil S."/>
            <person name="Villasana D."/>
            <person name="White C.S."/>
            <person name="Wright R."/>
            <person name="Park Y."/>
            <person name="Beeman R.W."/>
            <person name="Lord J."/>
            <person name="Oppert B."/>
            <person name="Lorenzen M."/>
            <person name="Brown S."/>
            <person name="Wang L."/>
            <person name="Savard J."/>
            <person name="Tautz D."/>
            <person name="Richards S."/>
            <person name="Weinstock G."/>
            <person name="Gibbs R.A."/>
            <person name="Liu Y."/>
            <person name="Worley K."/>
            <person name="Weinstock G."/>
            <person name="Elsik C.G."/>
            <person name="Reese J.T."/>
            <person name="Elhaik E."/>
            <person name="Landan G."/>
            <person name="Graur D."/>
            <person name="Arensburger P."/>
            <person name="Atkinson P."/>
            <person name="Beeman R.W."/>
            <person name="Beidler J."/>
            <person name="Brown S.J."/>
            <person name="Demuth J.P."/>
            <person name="Drury D.W."/>
            <person name="Du Y.Z."/>
            <person name="Fujiwara H."/>
            <person name="Lorenzen M."/>
            <person name="Maselli V."/>
            <person name="Osanai M."/>
            <person name="Park Y."/>
            <person name="Robertson H.M."/>
            <person name="Tu Z."/>
            <person name="Wang J.J."/>
            <person name="Wang S."/>
            <person name="Richards S."/>
            <person name="Song H."/>
            <person name="Zhang L."/>
            <person name="Sodergren E."/>
            <person name="Werner D."/>
            <person name="Stanke M."/>
            <person name="Morgenstern B."/>
            <person name="Solovyev V."/>
            <person name="Kosarev P."/>
            <person name="Brown G."/>
            <person name="Chen H.C."/>
            <person name="Ermolaeva O."/>
            <person name="Hlavina W."/>
            <person name="Kapustin Y."/>
            <person name="Kiryutin B."/>
            <person name="Kitts P."/>
            <person name="Maglott D."/>
            <person name="Pruitt K."/>
            <person name="Sapojnikov V."/>
            <person name="Souvorov A."/>
            <person name="Mackey A.J."/>
            <person name="Waterhouse R.M."/>
            <person name="Wyder S."/>
            <person name="Zdobnov E.M."/>
            <person name="Zdobnov E.M."/>
            <person name="Wyder S."/>
            <person name="Kriventseva E.V."/>
            <person name="Kadowaki T."/>
            <person name="Bork P."/>
            <person name="Aranda M."/>
            <person name="Bao R."/>
            <person name="Beermann A."/>
            <person name="Berns N."/>
            <person name="Bolognesi R."/>
            <person name="Bonneton F."/>
            <person name="Bopp D."/>
            <person name="Brown S.J."/>
            <person name="Bucher G."/>
            <person name="Butts T."/>
            <person name="Chaumot A."/>
            <person name="Denell R.E."/>
            <person name="Ferrier D.E."/>
            <person name="Friedrich M."/>
            <person name="Gordon C.M."/>
            <person name="Jindra M."/>
            <person name="Klingler M."/>
            <person name="Lan Q."/>
            <person name="Lattorff H.M."/>
            <person name="Laudet V."/>
            <person name="von Levetsow C."/>
            <person name="Liu Z."/>
            <person name="Lutz R."/>
            <person name="Lynch J.A."/>
            <person name="da Fonseca R.N."/>
            <person name="Posnien N."/>
            <person name="Reuter R."/>
            <person name="Roth S."/>
            <person name="Savard J."/>
            <person name="Schinko J.B."/>
            <person name="Schmitt C."/>
            <person name="Schoppmeier M."/>
            <person name="Schroder R."/>
            <person name="Shippy T.D."/>
            <person name="Simonnet F."/>
            <person name="Marques-Souza H."/>
            <person name="Tautz D."/>
            <person name="Tomoyasu Y."/>
            <person name="Trauner J."/>
            <person name="Van der Zee M."/>
            <person name="Vervoort M."/>
            <person name="Wittkopp N."/>
            <person name="Wimmer E.A."/>
            <person name="Yang X."/>
            <person name="Jones A.K."/>
            <person name="Sattelle D.B."/>
            <person name="Ebert P.R."/>
            <person name="Nelson D."/>
            <person name="Scott J.G."/>
            <person name="Beeman R.W."/>
            <person name="Muthukrishnan S."/>
            <person name="Kramer K.J."/>
            <person name="Arakane Y."/>
            <person name="Beeman R.W."/>
            <person name="Zhu Q."/>
            <person name="Hogenkamp D."/>
            <person name="Dixit R."/>
            <person name="Oppert B."/>
            <person name="Jiang H."/>
            <person name="Zou Z."/>
            <person name="Marshall J."/>
            <person name="Elpidina E."/>
            <person name="Vinokurov K."/>
            <person name="Oppert C."/>
            <person name="Zou Z."/>
            <person name="Evans J."/>
            <person name="Lu Z."/>
            <person name="Zhao P."/>
            <person name="Sumathipala N."/>
            <person name="Altincicek B."/>
            <person name="Vilcinskas A."/>
            <person name="Williams M."/>
            <person name="Hultmark D."/>
            <person name="Hetru C."/>
            <person name="Jiang H."/>
            <person name="Grimmelikhuijzen C.J."/>
            <person name="Hauser F."/>
            <person name="Cazzamali G."/>
            <person name="Williamson M."/>
            <person name="Park Y."/>
            <person name="Li B."/>
            <person name="Tanaka Y."/>
            <person name="Predel R."/>
            <person name="Neupert S."/>
            <person name="Schachtner J."/>
            <person name="Verleyen P."/>
            <person name="Raible F."/>
            <person name="Bork P."/>
            <person name="Friedrich M."/>
            <person name="Walden K.K."/>
            <person name="Robertson H.M."/>
            <person name="Angeli S."/>
            <person name="Foret S."/>
            <person name="Bucher G."/>
            <person name="Schuetz S."/>
            <person name="Maleszka R."/>
            <person name="Wimmer E.A."/>
            <person name="Beeman R.W."/>
            <person name="Lorenzen M."/>
            <person name="Tomoyasu Y."/>
            <person name="Miller S.C."/>
            <person name="Grossmann D."/>
            <person name="Bucher G."/>
        </authorList>
    </citation>
    <scope>NUCLEOTIDE SEQUENCE [LARGE SCALE GENOMIC DNA]</scope>
    <source>
        <strain evidence="8 9">Georgia GA2</strain>
    </source>
</reference>
<dbReference type="OMA" id="MFRINGR"/>
<name>A0A139WJF4_TRICA</name>
<reference evidence="8 9" key="2">
    <citation type="journal article" date="2010" name="Nucleic Acids Res.">
        <title>BeetleBase in 2010: revisions to provide comprehensive genomic information for Tribolium castaneum.</title>
        <authorList>
            <person name="Kim H.S."/>
            <person name="Murphy T."/>
            <person name="Xia J."/>
            <person name="Caragea D."/>
            <person name="Park Y."/>
            <person name="Beeman R.W."/>
            <person name="Lorenzen M.D."/>
            <person name="Butcher S."/>
            <person name="Manak J.R."/>
            <person name="Brown S.J."/>
        </authorList>
    </citation>
    <scope>GENOME REANNOTATION</scope>
    <source>
        <strain evidence="8 9">Georgia GA2</strain>
    </source>
</reference>
<dbReference type="Pfam" id="PF04083">
    <property type="entry name" value="Abhydro_lipase"/>
    <property type="match status" value="2"/>
</dbReference>
<dbReference type="STRING" id="7070.A0A139WJF4"/>
<evidence type="ECO:0000259" key="7">
    <source>
        <dbReference type="Pfam" id="PF04083"/>
    </source>
</evidence>
<dbReference type="GO" id="GO:0016042">
    <property type="term" value="P:lipid catabolic process"/>
    <property type="evidence" value="ECO:0007669"/>
    <property type="project" value="UniProtKB-KW"/>
</dbReference>
<evidence type="ECO:0000256" key="3">
    <source>
        <dbReference type="ARBA" id="ARBA00022801"/>
    </source>
</evidence>
<comment type="similarity">
    <text evidence="1">Belongs to the AB hydrolase superfamily. Lipase family.</text>
</comment>
<keyword evidence="2" id="KW-0732">Signal</keyword>
<evidence type="ECO:0000256" key="1">
    <source>
        <dbReference type="ARBA" id="ARBA00010701"/>
    </source>
</evidence>
<keyword evidence="9" id="KW-1185">Reference proteome</keyword>
<dbReference type="GO" id="GO:0016298">
    <property type="term" value="F:lipase activity"/>
    <property type="evidence" value="ECO:0000318"/>
    <property type="project" value="GO_Central"/>
</dbReference>
<dbReference type="Proteomes" id="UP000007266">
    <property type="component" value="Linkage group 4"/>
</dbReference>
<proteinExistence type="inferred from homology"/>
<evidence type="ECO:0000256" key="5">
    <source>
        <dbReference type="ARBA" id="ARBA00023098"/>
    </source>
</evidence>
<accession>A0A139WJF4</accession>
<feature type="domain" description="Partial AB-hydrolase lipase" evidence="7">
    <location>
        <begin position="461"/>
        <end position="515"/>
    </location>
</feature>
<dbReference type="InParanoid" id="A0A139WJF4"/>
<dbReference type="FunFam" id="3.40.50.1820:FF:000021">
    <property type="entry name" value="Lipase"/>
    <property type="match status" value="1"/>
</dbReference>
<keyword evidence="5" id="KW-0443">Lipid metabolism</keyword>
<sequence length="822" mass="93925">MYKLGAIIFLVGSIGSIPLKPESLHPDAGLNIIELVQKYGYPIESHQVQTEDGYLLTLHRIPRGLNSTLQATRPPVLLMHGLLSSSVDWVNMGPGTALGLLLADSGYDVWMGNQRGNTWSRKHETLDPDTDAEKFFNFSFHEIGYFDLPAKIDYILDTTGQEKLFYVGHSQGTTVFFVMASERPEYNEKIRLMSALAPIAYMGHLPNPLISQIAEHYDLMNTLVEIFHVHEFLPHYDVITELGETFCTNSSDYKDACYWILNIIAGFDWEVDPDFLPVIISNAPAGSCIKQLLHYFQEIKSFNFSQYDYGVEGNKARYGQETPPLYDTTKITAPVILHYASNDWLAALEDVDRLKSELPNLLGAKLVPFDRFNHLDFLWAKDVVQYLNNDVLDEIKSIGHIFPLSNRPKSSALFINAFTTPKMFNKDIFGLVVVVISSIILVEIFNTTKPKHPDAGLNILQLVEKYGYLIETHEVVTEDGYILTLHRIGQKNNVAKRDPVLFMHGFMQSATDFVNLGPGKALSLLLSDRGYDIWLGNARGSTWSRKHKRFNPDKDAEFWDFSLHEIGVYDIPAFIDHILEVTGRESIQYVGYSQGTTTFFMLGSEKPEYVQKVKLMTALAPAIYLKNPKGPLLKFLVYFRRLWEFLLKFFNFQEFFPRDGLVAYYLNHICNENSVFVDLCLHHIFLLHGYSHEQTNKTLLSLIFSNTPAGVSPKQMMHIVQLMESGNFHQYDLGVTENLKKYGRKEPPHYDLSKTTNPVALYYSSNDWTVNTENIERVVKTLPNVVKSYHVPLESFNHNDFMHGRNAPELLYRAIIEEISKY</sequence>
<dbReference type="PANTHER" id="PTHR11005">
    <property type="entry name" value="LYSOSOMAL ACID LIPASE-RELATED"/>
    <property type="match status" value="1"/>
</dbReference>
<organism evidence="8 9">
    <name type="scientific">Tribolium castaneum</name>
    <name type="common">Red flour beetle</name>
    <dbReference type="NCBI Taxonomy" id="7070"/>
    <lineage>
        <taxon>Eukaryota</taxon>
        <taxon>Metazoa</taxon>
        <taxon>Ecdysozoa</taxon>
        <taxon>Arthropoda</taxon>
        <taxon>Hexapoda</taxon>
        <taxon>Insecta</taxon>
        <taxon>Pterygota</taxon>
        <taxon>Neoptera</taxon>
        <taxon>Endopterygota</taxon>
        <taxon>Coleoptera</taxon>
        <taxon>Polyphaga</taxon>
        <taxon>Cucujiformia</taxon>
        <taxon>Tenebrionidae</taxon>
        <taxon>Tenebrionidae incertae sedis</taxon>
        <taxon>Tribolium</taxon>
    </lineage>
</organism>
<dbReference type="InterPro" id="IPR006693">
    <property type="entry name" value="AB_hydrolase_lipase"/>
</dbReference>
<dbReference type="AlphaFoldDB" id="A0A139WJF4"/>
<dbReference type="SUPFAM" id="SSF53474">
    <property type="entry name" value="alpha/beta-Hydrolases"/>
    <property type="match status" value="2"/>
</dbReference>
<gene>
    <name evidence="8" type="primary">AUGUSTUS-3.0.2_32874</name>
    <name evidence="8" type="ORF">TcasGA2_TC032874</name>
</gene>
<protein>
    <recommendedName>
        <fullName evidence="7">Partial AB-hydrolase lipase domain-containing protein</fullName>
    </recommendedName>
</protein>
<keyword evidence="6" id="KW-0325">Glycoprotein</keyword>
<dbReference type="GO" id="GO:0006629">
    <property type="term" value="P:lipid metabolic process"/>
    <property type="evidence" value="ECO:0000318"/>
    <property type="project" value="GO_Central"/>
</dbReference>
<evidence type="ECO:0000256" key="4">
    <source>
        <dbReference type="ARBA" id="ARBA00022963"/>
    </source>
</evidence>
<evidence type="ECO:0000256" key="2">
    <source>
        <dbReference type="ARBA" id="ARBA00022729"/>
    </source>
</evidence>
<evidence type="ECO:0000256" key="6">
    <source>
        <dbReference type="ARBA" id="ARBA00023180"/>
    </source>
</evidence>
<dbReference type="Gene3D" id="3.40.50.1820">
    <property type="entry name" value="alpha/beta hydrolase"/>
    <property type="match status" value="2"/>
</dbReference>
<dbReference type="InterPro" id="IPR029058">
    <property type="entry name" value="AB_hydrolase_fold"/>
</dbReference>
<dbReference type="EMBL" id="KQ971338">
    <property type="protein sequence ID" value="KYB28089.1"/>
    <property type="molecule type" value="Genomic_DNA"/>
</dbReference>